<dbReference type="InterPro" id="IPR000180">
    <property type="entry name" value="Dipep_AS"/>
</dbReference>
<dbReference type="Gene3D" id="3.20.20.140">
    <property type="entry name" value="Metal-dependent hydrolases"/>
    <property type="match status" value="1"/>
</dbReference>
<gene>
    <name evidence="1" type="ORF">GSM42_00770</name>
</gene>
<dbReference type="PROSITE" id="PS00869">
    <property type="entry name" value="RENAL_DIPEPTIDASE_1"/>
    <property type="match status" value="1"/>
</dbReference>
<name>A0A6I4VQX2_9BACL</name>
<organism evidence="1 2">
    <name type="scientific">Shimazuella alba</name>
    <dbReference type="NCBI Taxonomy" id="2690964"/>
    <lineage>
        <taxon>Bacteria</taxon>
        <taxon>Bacillati</taxon>
        <taxon>Bacillota</taxon>
        <taxon>Bacilli</taxon>
        <taxon>Bacillales</taxon>
        <taxon>Thermoactinomycetaceae</taxon>
        <taxon>Shimazuella</taxon>
    </lineage>
</organism>
<evidence type="ECO:0000313" key="1">
    <source>
        <dbReference type="EMBL" id="MXQ52306.1"/>
    </source>
</evidence>
<dbReference type="PANTHER" id="PTHR10443:SF12">
    <property type="entry name" value="DIPEPTIDASE"/>
    <property type="match status" value="1"/>
</dbReference>
<dbReference type="Pfam" id="PF01244">
    <property type="entry name" value="Peptidase_M19"/>
    <property type="match status" value="1"/>
</dbReference>
<protein>
    <submittedName>
        <fullName evidence="1">Membrane dipeptidase</fullName>
    </submittedName>
</protein>
<comment type="caution">
    <text evidence="1">The sequence shown here is derived from an EMBL/GenBank/DDBJ whole genome shotgun (WGS) entry which is preliminary data.</text>
</comment>
<evidence type="ECO:0000313" key="2">
    <source>
        <dbReference type="Proteomes" id="UP000430692"/>
    </source>
</evidence>
<dbReference type="Proteomes" id="UP000430692">
    <property type="component" value="Unassembled WGS sequence"/>
</dbReference>
<proteinExistence type="predicted"/>
<dbReference type="RefSeq" id="WP_160799343.1">
    <property type="nucleotide sequence ID" value="NZ_WUUL01000001.1"/>
</dbReference>
<keyword evidence="2" id="KW-1185">Reference proteome</keyword>
<reference evidence="1 2" key="1">
    <citation type="submission" date="2019-12" db="EMBL/GenBank/DDBJ databases">
        <title>Whole-genome analyses of novel actinobacteria.</title>
        <authorList>
            <person name="Sahin N."/>
            <person name="Saygin H."/>
        </authorList>
    </citation>
    <scope>NUCLEOTIDE SEQUENCE [LARGE SCALE GENOMIC DNA]</scope>
    <source>
        <strain evidence="1 2">KC615</strain>
    </source>
</reference>
<dbReference type="CDD" id="cd01301">
    <property type="entry name" value="rDP_like"/>
    <property type="match status" value="1"/>
</dbReference>
<dbReference type="GO" id="GO:0070573">
    <property type="term" value="F:metallodipeptidase activity"/>
    <property type="evidence" value="ECO:0007669"/>
    <property type="project" value="InterPro"/>
</dbReference>
<dbReference type="GO" id="GO:0006508">
    <property type="term" value="P:proteolysis"/>
    <property type="evidence" value="ECO:0007669"/>
    <property type="project" value="InterPro"/>
</dbReference>
<dbReference type="SUPFAM" id="SSF51556">
    <property type="entry name" value="Metallo-dependent hydrolases"/>
    <property type="match status" value="1"/>
</dbReference>
<dbReference type="EMBL" id="WUUL01000001">
    <property type="protein sequence ID" value="MXQ52306.1"/>
    <property type="molecule type" value="Genomic_DNA"/>
</dbReference>
<dbReference type="AlphaFoldDB" id="A0A6I4VQX2"/>
<dbReference type="PROSITE" id="PS51365">
    <property type="entry name" value="RENAL_DIPEPTIDASE_2"/>
    <property type="match status" value="1"/>
</dbReference>
<accession>A0A6I4VQX2</accession>
<dbReference type="PANTHER" id="PTHR10443">
    <property type="entry name" value="MICROSOMAL DIPEPTIDASE"/>
    <property type="match status" value="1"/>
</dbReference>
<dbReference type="InterPro" id="IPR032466">
    <property type="entry name" value="Metal_Hydrolase"/>
</dbReference>
<dbReference type="InterPro" id="IPR008257">
    <property type="entry name" value="Pept_M19"/>
</dbReference>
<sequence>MYWIDSHCDVLYQLWKRERNNHFFSNKYQNVNLFLITDSPLDVSYRALKQNNVLLQNFAIFVPDNIPQTAKLDVALKQIDLFYQQVEPYVPLVRRHMELDAVLDGHLLSILTLEGGEAIGKDISLLRTFYRLGVRQVGLTWNGVNALADGCKEKRNGGLTEFGRKCVKEMIRLGMIIDVSHLSEQGFWDVVSIPQVKVIASHSNCKKHCMHPRNLTDEQIQAIISLNGLIGVTYVPQFVFQPYQEARMEHLLHHLNHIQYLGGEDHIAFGSDFDGMENKLEGLSNAFDISNFYELLRYHYPEKIVHKWTYENAYHFYKNSLR</sequence>